<dbReference type="InterPro" id="IPR036318">
    <property type="entry name" value="FAD-bd_PCMH-like_sf"/>
</dbReference>
<dbReference type="NCBIfam" id="TIGR01679">
    <property type="entry name" value="bact_FAD_ox"/>
    <property type="match status" value="1"/>
</dbReference>
<dbReference type="Gene3D" id="1.10.45.10">
    <property type="entry name" value="Vanillyl-alcohol Oxidase, Chain A, domain 4"/>
    <property type="match status" value="1"/>
</dbReference>
<dbReference type="PANTHER" id="PTHR43762">
    <property type="entry name" value="L-GULONOLACTONE OXIDASE"/>
    <property type="match status" value="1"/>
</dbReference>
<dbReference type="PROSITE" id="PS51387">
    <property type="entry name" value="FAD_PCMH"/>
    <property type="match status" value="1"/>
</dbReference>
<dbReference type="GO" id="GO:0016020">
    <property type="term" value="C:membrane"/>
    <property type="evidence" value="ECO:0007669"/>
    <property type="project" value="InterPro"/>
</dbReference>
<dbReference type="InterPro" id="IPR010031">
    <property type="entry name" value="FAD_lactone_oxidase-like"/>
</dbReference>
<dbReference type="Gene3D" id="3.30.43.10">
    <property type="entry name" value="Uridine Diphospho-n-acetylenolpyruvylglucosamine Reductase, domain 2"/>
    <property type="match status" value="1"/>
</dbReference>
<reference evidence="4 5" key="2">
    <citation type="submission" date="2018-12" db="EMBL/GenBank/DDBJ databases">
        <title>Rhizobacter gummiphilus sp. nov., a rubber-degrading bacterium isolated from the soil of a botanical garden in Japan.</title>
        <authorList>
            <person name="Shunsuke S.S."/>
        </authorList>
    </citation>
    <scope>NUCLEOTIDE SEQUENCE [LARGE SCALE GENOMIC DNA]</scope>
    <source>
        <strain evidence="4 5">S-16</strain>
    </source>
</reference>
<comment type="caution">
    <text evidence="4">The sequence shown here is derived from an EMBL/GenBank/DDBJ whole genome shotgun (WGS) entry which is preliminary data.</text>
</comment>
<dbReference type="OrthoDB" id="9800184at2"/>
<dbReference type="PANTHER" id="PTHR43762:SF1">
    <property type="entry name" value="D-ARABINONO-1,4-LACTONE OXIDASE"/>
    <property type="match status" value="1"/>
</dbReference>
<organism evidence="4 5">
    <name type="scientific">Piscinibacter terrae</name>
    <dbReference type="NCBI Taxonomy" id="2496871"/>
    <lineage>
        <taxon>Bacteria</taxon>
        <taxon>Pseudomonadati</taxon>
        <taxon>Pseudomonadota</taxon>
        <taxon>Betaproteobacteria</taxon>
        <taxon>Burkholderiales</taxon>
        <taxon>Sphaerotilaceae</taxon>
        <taxon>Piscinibacter</taxon>
    </lineage>
</organism>
<dbReference type="Pfam" id="PF01565">
    <property type="entry name" value="FAD_binding_4"/>
    <property type="match status" value="1"/>
</dbReference>
<dbReference type="InterPro" id="IPR016169">
    <property type="entry name" value="FAD-bd_PCMH_sub2"/>
</dbReference>
<dbReference type="GO" id="GO:0071949">
    <property type="term" value="F:FAD binding"/>
    <property type="evidence" value="ECO:0007669"/>
    <property type="project" value="InterPro"/>
</dbReference>
<keyword evidence="1" id="KW-0285">Flavoprotein</keyword>
<gene>
    <name evidence="4" type="ORF">DZC73_06125</name>
</gene>
<dbReference type="InterPro" id="IPR016171">
    <property type="entry name" value="Vanillyl_alc_oxidase_C-sub2"/>
</dbReference>
<sequence>MRRREFTALAGAGVVGALSGCSSEAPPPAALAPGEWSNWSGLERCKPQRIVSPTSEEQLAETLRSATGPVRFVGAGHSFTALVPTPMTLVMMDGLSGVVSHDAAAKTAVVRGGTRIAIVAPELDTRGLALPNQPDISVQSMAGSFATATHGTGATLPAMHAQIRSLRLVTANGRVMTASRDQSPELFHAARVSLGALGALTEVELQLQPRFFLRRRVWTQTTDELLANAPDHAKKHRHFELFVLPHTGWGAGITHDDVPVTTAPFHAASDDEDALNDLRRLRDLLARFPSMRRWVAGKAMGDREEVSVDVSWRLLSNSRAARFNESEYHVPAQNGVACLKDVIAAIESRPDTYYPIEFRFIAADDAWLSPFHGRDSCSIAVHAAAGEEHAYLVKQLGPIFRKHGGRPHWGKLNDMSAAELAAAYPHWQDFHAVRRELDPQGKLLNPYLRKLFGEADHA</sequence>
<dbReference type="AlphaFoldDB" id="A0A3N7HWW6"/>
<dbReference type="PIRSF" id="PIRSF000136">
    <property type="entry name" value="LGO_GLO"/>
    <property type="match status" value="1"/>
</dbReference>
<dbReference type="InterPro" id="IPR016167">
    <property type="entry name" value="FAD-bd_PCMH_sub1"/>
</dbReference>
<dbReference type="Pfam" id="PF04030">
    <property type="entry name" value="ALO"/>
    <property type="match status" value="1"/>
</dbReference>
<protein>
    <submittedName>
        <fullName evidence="4">FAD-binding protein</fullName>
    </submittedName>
</protein>
<dbReference type="InterPro" id="IPR007173">
    <property type="entry name" value="ALO_C"/>
</dbReference>
<dbReference type="GO" id="GO:0003885">
    <property type="term" value="F:D-arabinono-1,4-lactone oxidase activity"/>
    <property type="evidence" value="ECO:0007669"/>
    <property type="project" value="InterPro"/>
</dbReference>
<dbReference type="Proteomes" id="UP000267464">
    <property type="component" value="Unassembled WGS sequence"/>
</dbReference>
<keyword evidence="5" id="KW-1185">Reference proteome</keyword>
<accession>A0A3N7HWW6</accession>
<feature type="domain" description="FAD-binding PCMH-type" evidence="3">
    <location>
        <begin position="43"/>
        <end position="210"/>
    </location>
</feature>
<dbReference type="Gene3D" id="3.30.70.2520">
    <property type="match status" value="1"/>
</dbReference>
<evidence type="ECO:0000259" key="3">
    <source>
        <dbReference type="PROSITE" id="PS51387"/>
    </source>
</evidence>
<name>A0A3N7HWW6_9BURK</name>
<keyword evidence="1" id="KW-0274">FAD</keyword>
<dbReference type="SUPFAM" id="SSF56176">
    <property type="entry name" value="FAD-binding/transporter-associated domain-like"/>
    <property type="match status" value="1"/>
</dbReference>
<dbReference type="Gene3D" id="3.30.465.10">
    <property type="match status" value="1"/>
</dbReference>
<dbReference type="InterPro" id="IPR016166">
    <property type="entry name" value="FAD-bd_PCMH"/>
</dbReference>
<proteinExistence type="predicted"/>
<reference evidence="4 5" key="1">
    <citation type="submission" date="2018-08" db="EMBL/GenBank/DDBJ databases">
        <authorList>
            <person name="Khan S.A."/>
            <person name="Jeon C.O."/>
            <person name="Chun B.H."/>
            <person name="Jeong S.E."/>
        </authorList>
    </citation>
    <scope>NUCLEOTIDE SEQUENCE [LARGE SCALE GENOMIC DNA]</scope>
    <source>
        <strain evidence="4 5">S-16</strain>
    </source>
</reference>
<evidence type="ECO:0000313" key="4">
    <source>
        <dbReference type="EMBL" id="RQP26890.1"/>
    </source>
</evidence>
<keyword evidence="2" id="KW-0560">Oxidoreductase</keyword>
<evidence type="ECO:0000256" key="2">
    <source>
        <dbReference type="ARBA" id="ARBA00023002"/>
    </source>
</evidence>
<dbReference type="PROSITE" id="PS51257">
    <property type="entry name" value="PROKAR_LIPOPROTEIN"/>
    <property type="match status" value="1"/>
</dbReference>
<dbReference type="EMBL" id="QUSW01000001">
    <property type="protein sequence ID" value="RQP26890.1"/>
    <property type="molecule type" value="Genomic_DNA"/>
</dbReference>
<evidence type="ECO:0000256" key="1">
    <source>
        <dbReference type="ARBA" id="ARBA00022827"/>
    </source>
</evidence>
<evidence type="ECO:0000313" key="5">
    <source>
        <dbReference type="Proteomes" id="UP000267464"/>
    </source>
</evidence>
<dbReference type="InterPro" id="IPR006094">
    <property type="entry name" value="Oxid_FAD_bind_N"/>
</dbReference>